<dbReference type="Proteomes" id="UP000288168">
    <property type="component" value="Unassembled WGS sequence"/>
</dbReference>
<sequence length="104" mass="11835">MVVNGEFGGHVEDEDAVAPVEVWRVEVEQGSETVVQEWTQEQMEEYVRMQRLSLLEISLEVFPVEEVYDASRDLFVDLSDEQVVECMLEANTDENIVDAIQALG</sequence>
<proteinExistence type="predicted"/>
<dbReference type="AlphaFoldDB" id="A0A428PJC3"/>
<keyword evidence="2" id="KW-1185">Reference proteome</keyword>
<reference evidence="1 2" key="1">
    <citation type="submission" date="2017-06" db="EMBL/GenBank/DDBJ databases">
        <title>Comparative genomic analysis of Ambrosia Fusariam Clade fungi.</title>
        <authorList>
            <person name="Stajich J.E."/>
            <person name="Carrillo J."/>
            <person name="Kijimoto T."/>
            <person name="Eskalen A."/>
            <person name="O'Donnell K."/>
            <person name="Kasson M."/>
        </authorList>
    </citation>
    <scope>NUCLEOTIDE SEQUENCE [LARGE SCALE GENOMIC DNA]</scope>
    <source>
        <strain evidence="1 2">NRRL62584</strain>
    </source>
</reference>
<evidence type="ECO:0000313" key="1">
    <source>
        <dbReference type="EMBL" id="RSL53162.1"/>
    </source>
</evidence>
<protein>
    <submittedName>
        <fullName evidence="1">Uncharacterized protein</fullName>
    </submittedName>
</protein>
<name>A0A428PJC3_9HYPO</name>
<gene>
    <name evidence="1" type="ORF">CEP54_010556</name>
</gene>
<comment type="caution">
    <text evidence="1">The sequence shown here is derived from an EMBL/GenBank/DDBJ whole genome shotgun (WGS) entry which is preliminary data.</text>
</comment>
<accession>A0A428PJC3</accession>
<dbReference type="EMBL" id="NKCI01000126">
    <property type="protein sequence ID" value="RSL53162.1"/>
    <property type="molecule type" value="Genomic_DNA"/>
</dbReference>
<organism evidence="1 2">
    <name type="scientific">Fusarium duplospermum</name>
    <dbReference type="NCBI Taxonomy" id="1325734"/>
    <lineage>
        <taxon>Eukaryota</taxon>
        <taxon>Fungi</taxon>
        <taxon>Dikarya</taxon>
        <taxon>Ascomycota</taxon>
        <taxon>Pezizomycotina</taxon>
        <taxon>Sordariomycetes</taxon>
        <taxon>Hypocreomycetidae</taxon>
        <taxon>Hypocreales</taxon>
        <taxon>Nectriaceae</taxon>
        <taxon>Fusarium</taxon>
        <taxon>Fusarium solani species complex</taxon>
    </lineage>
</organism>
<evidence type="ECO:0000313" key="2">
    <source>
        <dbReference type="Proteomes" id="UP000288168"/>
    </source>
</evidence>